<evidence type="ECO:0000256" key="4">
    <source>
        <dbReference type="ARBA" id="ARBA00022777"/>
    </source>
</evidence>
<name>A0A3G6RN04_CHRLC</name>
<dbReference type="EMBL" id="PPEH01000001">
    <property type="protein sequence ID" value="PNW15127.1"/>
    <property type="molecule type" value="Genomic_DNA"/>
</dbReference>
<keyword evidence="6" id="KW-0472">Membrane</keyword>
<dbReference type="EC" id="2.7.13.3" evidence="2"/>
<dbReference type="InterPro" id="IPR036890">
    <property type="entry name" value="HATPase_C_sf"/>
</dbReference>
<dbReference type="Gene3D" id="3.30.565.10">
    <property type="entry name" value="Histidine kinase-like ATPase, C-terminal domain"/>
    <property type="match status" value="1"/>
</dbReference>
<evidence type="ECO:0000313" key="8">
    <source>
        <dbReference type="EMBL" id="PNW15127.1"/>
    </source>
</evidence>
<dbReference type="PANTHER" id="PTHR24421:SF10">
    <property type="entry name" value="NITRATE_NITRITE SENSOR PROTEIN NARQ"/>
    <property type="match status" value="1"/>
</dbReference>
<reference evidence="8 9" key="1">
    <citation type="submission" date="2018-01" db="EMBL/GenBank/DDBJ databases">
        <title>Draft genome sequences of Chryseobacterium lactis NCTC11390, Chryseobacterium oncorhynchi 701B-08, and Chryseobacterium viscerum 687B-08.</title>
        <authorList>
            <person name="Jeong J.-J."/>
            <person name="Lee Y.J."/>
            <person name="Park B."/>
            <person name="Choi I.-G."/>
            <person name="Kim K.D."/>
        </authorList>
    </citation>
    <scope>NUCLEOTIDE SEQUENCE [LARGE SCALE GENOMIC DNA]</scope>
    <source>
        <strain evidence="8 9">NCTC11390</strain>
    </source>
</reference>
<evidence type="ECO:0000313" key="7">
    <source>
        <dbReference type="EMBL" id="AZA81275.1"/>
    </source>
</evidence>
<evidence type="ECO:0000313" key="9">
    <source>
        <dbReference type="Proteomes" id="UP000236262"/>
    </source>
</evidence>
<dbReference type="InterPro" id="IPR019734">
    <property type="entry name" value="TPR_rpt"/>
</dbReference>
<dbReference type="KEGG" id="clac:EG342_04870"/>
<evidence type="ECO:0000256" key="1">
    <source>
        <dbReference type="ARBA" id="ARBA00000085"/>
    </source>
</evidence>
<dbReference type="SUPFAM" id="SSF48452">
    <property type="entry name" value="TPR-like"/>
    <property type="match status" value="2"/>
</dbReference>
<evidence type="ECO:0000256" key="2">
    <source>
        <dbReference type="ARBA" id="ARBA00012438"/>
    </source>
</evidence>
<dbReference type="InterPro" id="IPR050482">
    <property type="entry name" value="Sensor_HK_TwoCompSys"/>
</dbReference>
<organism evidence="8 9">
    <name type="scientific">Chryseobacterium lactis</name>
    <dbReference type="NCBI Taxonomy" id="1241981"/>
    <lineage>
        <taxon>Bacteria</taxon>
        <taxon>Pseudomonadati</taxon>
        <taxon>Bacteroidota</taxon>
        <taxon>Flavobacteriia</taxon>
        <taxon>Flavobacteriales</taxon>
        <taxon>Weeksellaceae</taxon>
        <taxon>Chryseobacterium group</taxon>
        <taxon>Chryseobacterium</taxon>
    </lineage>
</organism>
<dbReference type="InterPro" id="IPR011990">
    <property type="entry name" value="TPR-like_helical_dom_sf"/>
</dbReference>
<sequence length="545" mass="63122">MARFIFFLILLSCISCKKHKITNENTEIGDTFYTKGSELFQRNDIEAYKNFQKAISYYKLSHDSSNISKALIFQANIQNNKGDYMGAEETLVEALTYMKENDSSFYSLYGTMANIKFDQKEYKEAIKWSDKTLSESNIEYDTKARLLNNKAVAFSKLKDYKNALKTLEKIILDSIQKKNTIYTIKDNKEYFHWLFDNTYDVQNSLEEILKIKISQNDSWGMNSSYSHLSDIYKDKNSEKSLVYAKQMLITATKNKSPVDRLEALEKILVVDTPNNAKKLFNQYKILSDSIQLSRNNYSNRFAYIKYDSEKSNADNQRLKADNSQKQNNILLLLVALIFAIIIIIWFRKRQINLKFEVKNTALKYSKKVHDKVANKVYHVMSEVENTSNIDKNELLDKLENIYHISRDISYEDKDIAIEKDFSKQLSQMLKSYSSDIIKVPIIGNEEELWNGASETAKIETFYILQELMTNMKKHSKADRVIIDFERENNIITIAYSDNGVGMHGYSPKNGLKNTESRINSIGGTINFETTTEKGLKISLSFPAKK</sequence>
<feature type="transmembrane region" description="Helical" evidence="6">
    <location>
        <begin position="329"/>
        <end position="346"/>
    </location>
</feature>
<evidence type="ECO:0000256" key="3">
    <source>
        <dbReference type="ARBA" id="ARBA00022679"/>
    </source>
</evidence>
<dbReference type="Proteomes" id="UP000279972">
    <property type="component" value="Chromosome"/>
</dbReference>
<dbReference type="Gene3D" id="1.25.40.10">
    <property type="entry name" value="Tetratricopeptide repeat domain"/>
    <property type="match status" value="1"/>
</dbReference>
<dbReference type="GO" id="GO:0004673">
    <property type="term" value="F:protein histidine kinase activity"/>
    <property type="evidence" value="ECO:0007669"/>
    <property type="project" value="UniProtKB-EC"/>
</dbReference>
<dbReference type="EMBL" id="CP033924">
    <property type="protein sequence ID" value="AZA81275.1"/>
    <property type="molecule type" value="Genomic_DNA"/>
</dbReference>
<keyword evidence="10" id="KW-1185">Reference proteome</keyword>
<dbReference type="GO" id="GO:0000160">
    <property type="term" value="P:phosphorelay signal transduction system"/>
    <property type="evidence" value="ECO:0007669"/>
    <property type="project" value="UniProtKB-KW"/>
</dbReference>
<dbReference type="CDD" id="cd16917">
    <property type="entry name" value="HATPase_UhpB-NarQ-NarX-like"/>
    <property type="match status" value="1"/>
</dbReference>
<dbReference type="RefSeq" id="WP_103288639.1">
    <property type="nucleotide sequence ID" value="NZ_CP033924.1"/>
</dbReference>
<dbReference type="AlphaFoldDB" id="A0A3G6RN04"/>
<evidence type="ECO:0000256" key="5">
    <source>
        <dbReference type="ARBA" id="ARBA00023012"/>
    </source>
</evidence>
<comment type="catalytic activity">
    <reaction evidence="1">
        <text>ATP + protein L-histidine = ADP + protein N-phospho-L-histidine.</text>
        <dbReference type="EC" id="2.7.13.3"/>
    </reaction>
</comment>
<reference evidence="7 10" key="2">
    <citation type="submission" date="2018-11" db="EMBL/GenBank/DDBJ databases">
        <title>Proposal to divide the Flavobacteriaceae and reorganize its genera based on Amino Acid Identity values calculated from whole genome sequences.</title>
        <authorList>
            <person name="Nicholson A.C."/>
            <person name="Gulvik C.A."/>
            <person name="Whitney A.M."/>
            <person name="Humrighouse B.W."/>
            <person name="Bell M."/>
            <person name="Holmes B."/>
            <person name="Steigerwalt A.G."/>
            <person name="Villarma A."/>
            <person name="Sheth M."/>
            <person name="Batra D."/>
            <person name="Pryor J."/>
            <person name="Bernardet J.-F."/>
            <person name="Hugo C."/>
            <person name="Kampfer P."/>
            <person name="Newman J."/>
            <person name="McQuiston J.R."/>
        </authorList>
    </citation>
    <scope>NUCLEOTIDE SEQUENCE [LARGE SCALE GENOMIC DNA]</scope>
    <source>
        <strain evidence="7 10">KC_1864</strain>
    </source>
</reference>
<dbReference type="OrthoDB" id="943406at2"/>
<accession>A0A3G6RN04</accession>
<dbReference type="PANTHER" id="PTHR24421">
    <property type="entry name" value="NITRATE/NITRITE SENSOR PROTEIN NARX-RELATED"/>
    <property type="match status" value="1"/>
</dbReference>
<protein>
    <recommendedName>
        <fullName evidence="2">histidine kinase</fullName>
        <ecNumber evidence="2">2.7.13.3</ecNumber>
    </recommendedName>
</protein>
<keyword evidence="6" id="KW-1133">Transmembrane helix</keyword>
<dbReference type="Proteomes" id="UP000236262">
    <property type="component" value="Unassembled WGS sequence"/>
</dbReference>
<keyword evidence="5" id="KW-0902">Two-component regulatory system</keyword>
<dbReference type="SUPFAM" id="SSF55874">
    <property type="entry name" value="ATPase domain of HSP90 chaperone/DNA topoisomerase II/histidine kinase"/>
    <property type="match status" value="1"/>
</dbReference>
<gene>
    <name evidence="8" type="ORF">C1637_01485</name>
    <name evidence="7" type="ORF">EG342_04870</name>
</gene>
<keyword evidence="3" id="KW-0808">Transferase</keyword>
<proteinExistence type="predicted"/>
<keyword evidence="6" id="KW-0812">Transmembrane</keyword>
<evidence type="ECO:0000313" key="10">
    <source>
        <dbReference type="Proteomes" id="UP000279972"/>
    </source>
</evidence>
<dbReference type="SMART" id="SM00028">
    <property type="entry name" value="TPR"/>
    <property type="match status" value="4"/>
</dbReference>
<keyword evidence="4 7" id="KW-0418">Kinase</keyword>
<evidence type="ECO:0000256" key="6">
    <source>
        <dbReference type="SAM" id="Phobius"/>
    </source>
</evidence>